<gene>
    <name evidence="2" type="ORF">QFZ56_000026</name>
</gene>
<proteinExistence type="predicted"/>
<name>A0ABU0PRQ0_STRAH</name>
<dbReference type="RefSeq" id="WP_307038892.1">
    <property type="nucleotide sequence ID" value="NZ_JAUSYA010000001.1"/>
</dbReference>
<evidence type="ECO:0000313" key="2">
    <source>
        <dbReference type="EMBL" id="MDQ0681063.1"/>
    </source>
</evidence>
<keyword evidence="3" id="KW-1185">Reference proteome</keyword>
<feature type="compositionally biased region" description="Polar residues" evidence="1">
    <location>
        <begin position="54"/>
        <end position="63"/>
    </location>
</feature>
<dbReference type="Proteomes" id="UP001243364">
    <property type="component" value="Unassembled WGS sequence"/>
</dbReference>
<sequence>MALELMGRQIALLDALRKLDRPIVVLVQGKPSTLPARAHRAERAAAGPLPTRAGGSTATGAPI</sequence>
<evidence type="ECO:0000313" key="3">
    <source>
        <dbReference type="Proteomes" id="UP001243364"/>
    </source>
</evidence>
<feature type="region of interest" description="Disordered" evidence="1">
    <location>
        <begin position="35"/>
        <end position="63"/>
    </location>
</feature>
<comment type="caution">
    <text evidence="2">The sequence shown here is derived from an EMBL/GenBank/DDBJ whole genome shotgun (WGS) entry which is preliminary data.</text>
</comment>
<organism evidence="2 3">
    <name type="scientific">Streptomyces achromogenes</name>
    <dbReference type="NCBI Taxonomy" id="67255"/>
    <lineage>
        <taxon>Bacteria</taxon>
        <taxon>Bacillati</taxon>
        <taxon>Actinomycetota</taxon>
        <taxon>Actinomycetes</taxon>
        <taxon>Kitasatosporales</taxon>
        <taxon>Streptomycetaceae</taxon>
        <taxon>Streptomyces</taxon>
    </lineage>
</organism>
<evidence type="ECO:0000256" key="1">
    <source>
        <dbReference type="SAM" id="MobiDB-lite"/>
    </source>
</evidence>
<protein>
    <submittedName>
        <fullName evidence="2">Uncharacterized protein</fullName>
    </submittedName>
</protein>
<dbReference type="EMBL" id="JAUSYA010000001">
    <property type="protein sequence ID" value="MDQ0681063.1"/>
    <property type="molecule type" value="Genomic_DNA"/>
</dbReference>
<accession>A0ABU0PRQ0</accession>
<reference evidence="2 3" key="1">
    <citation type="submission" date="2023-07" db="EMBL/GenBank/DDBJ databases">
        <title>Comparative genomics of wheat-associated soil bacteria to identify genetic determinants of phenazine resistance.</title>
        <authorList>
            <person name="Mouncey N."/>
        </authorList>
    </citation>
    <scope>NUCLEOTIDE SEQUENCE [LARGE SCALE GENOMIC DNA]</scope>
    <source>
        <strain evidence="2 3">W4I19-2</strain>
    </source>
</reference>